<evidence type="ECO:0000256" key="1">
    <source>
        <dbReference type="ARBA" id="ARBA00022490"/>
    </source>
</evidence>
<dbReference type="EMBL" id="MASJ01000001">
    <property type="protein sequence ID" value="OCS88396.1"/>
    <property type="molecule type" value="Genomic_DNA"/>
</dbReference>
<dbReference type="InterPro" id="IPR009242">
    <property type="entry name" value="DUF896"/>
</dbReference>
<dbReference type="OrthoDB" id="390105at2"/>
<sequence length="72" mass="8369">MIASLPRINELAERERTIGLTYDEIRERSILRQQYLTEIRGQVFSTMKGMTVVDETGTDITPTKLRNVQRDL</sequence>
<organism evidence="3 4">
    <name type="scientific">Caryophanon tenue</name>
    <dbReference type="NCBI Taxonomy" id="33978"/>
    <lineage>
        <taxon>Bacteria</taxon>
        <taxon>Bacillati</taxon>
        <taxon>Bacillota</taxon>
        <taxon>Bacilli</taxon>
        <taxon>Bacillales</taxon>
        <taxon>Caryophanaceae</taxon>
        <taxon>Caryophanon</taxon>
    </lineage>
</organism>
<dbReference type="AlphaFoldDB" id="A0A1C0YMJ4"/>
<dbReference type="HAMAP" id="MF_01103">
    <property type="entry name" value="UPF0291"/>
    <property type="match status" value="1"/>
</dbReference>
<comment type="similarity">
    <text evidence="2">Belongs to the UPF0291 family.</text>
</comment>
<comment type="subcellular location">
    <subcellularLocation>
        <location evidence="2">Cytoplasm</location>
    </subcellularLocation>
</comment>
<evidence type="ECO:0000313" key="3">
    <source>
        <dbReference type="EMBL" id="OCS88396.1"/>
    </source>
</evidence>
<keyword evidence="1 2" id="KW-0963">Cytoplasm</keyword>
<dbReference type="PANTHER" id="PTHR37300:SF2">
    <property type="entry name" value="UPF0291 PROTEIN BC_1827"/>
    <property type="match status" value="1"/>
</dbReference>
<dbReference type="Pfam" id="PF05979">
    <property type="entry name" value="DUF896"/>
    <property type="match status" value="1"/>
</dbReference>
<dbReference type="RefSeq" id="WP_066542191.1">
    <property type="nucleotide sequence ID" value="NZ_MASJ01000001.1"/>
</dbReference>
<evidence type="ECO:0000256" key="2">
    <source>
        <dbReference type="HAMAP-Rule" id="MF_01103"/>
    </source>
</evidence>
<dbReference type="GO" id="GO:0005737">
    <property type="term" value="C:cytoplasm"/>
    <property type="evidence" value="ECO:0007669"/>
    <property type="project" value="UniProtKB-SubCell"/>
</dbReference>
<dbReference type="Gene3D" id="1.10.287.540">
    <property type="entry name" value="Helix hairpin bin"/>
    <property type="match status" value="1"/>
</dbReference>
<reference evidence="3 4" key="1">
    <citation type="submission" date="2016-07" db="EMBL/GenBank/DDBJ databases">
        <title>Caryophanon tenue genome sequencing.</title>
        <authorList>
            <person name="Verma A."/>
            <person name="Pal Y."/>
            <person name="Krishnamurthi S."/>
        </authorList>
    </citation>
    <scope>NUCLEOTIDE SEQUENCE [LARGE SCALE GENOMIC DNA]</scope>
    <source>
        <strain evidence="3 4">DSM 14152</strain>
    </source>
</reference>
<comment type="caution">
    <text evidence="3">The sequence shown here is derived from an EMBL/GenBank/DDBJ whole genome shotgun (WGS) entry which is preliminary data.</text>
</comment>
<dbReference type="SUPFAM" id="SSF158221">
    <property type="entry name" value="YnzC-like"/>
    <property type="match status" value="1"/>
</dbReference>
<name>A0A1C0YMJ4_9BACL</name>
<keyword evidence="4" id="KW-1185">Reference proteome</keyword>
<gene>
    <name evidence="3" type="ORF">A6M13_00690</name>
</gene>
<proteinExistence type="inferred from homology"/>
<protein>
    <recommendedName>
        <fullName evidence="2">UPF0291 protein A6M13_00690</fullName>
    </recommendedName>
</protein>
<accession>A0A1C0YMJ4</accession>
<dbReference type="PANTHER" id="PTHR37300">
    <property type="entry name" value="UPF0291 PROTEIN CBO2609/CLC_2481"/>
    <property type="match status" value="1"/>
</dbReference>
<dbReference type="Proteomes" id="UP000093199">
    <property type="component" value="Unassembled WGS sequence"/>
</dbReference>
<dbReference type="STRING" id="33978.A6M13_00690"/>
<evidence type="ECO:0000313" key="4">
    <source>
        <dbReference type="Proteomes" id="UP000093199"/>
    </source>
</evidence>